<protein>
    <recommendedName>
        <fullName evidence="2">T20D4.11-like domain-containing protein</fullName>
    </recommendedName>
</protein>
<sequence length="268" mass="30681">MLLHFLLFSCFIGVALSSETPSQIPECTIEEKRNLLTCNPMELDILNIRKKYSNRRANPEFLSEMHFACFAALNCYKPPRCREASSYQAALDEACDFHILMFPQNADCLMKFFSAAYNASSAAYKDFSTYSCLQYPFTESDSARRSSVFGNGRSCFLEFVKNNCNWSSELYFSTRYRQFVNAISEEPDNNNCLTEYQQMKHMRCHVLLAETEKKIENTGFFDRLFGSRQFLAAVKACKDTRACIARDVCFSATIIPTKIGQICKKIGL</sequence>
<evidence type="ECO:0000313" key="4">
    <source>
        <dbReference type="Proteomes" id="UP000230233"/>
    </source>
</evidence>
<keyword evidence="4" id="KW-1185">Reference proteome</keyword>
<feature type="signal peptide" evidence="1">
    <location>
        <begin position="1"/>
        <end position="17"/>
    </location>
</feature>
<evidence type="ECO:0000259" key="2">
    <source>
        <dbReference type="Pfam" id="PF01579"/>
    </source>
</evidence>
<gene>
    <name evidence="3" type="primary">Cnig_chr_V.g20654</name>
    <name evidence="3" type="ORF">B9Z55_020654</name>
</gene>
<dbReference type="Proteomes" id="UP000230233">
    <property type="component" value="Chromosome V"/>
</dbReference>
<keyword evidence="1" id="KW-0732">Signal</keyword>
<organism evidence="3 4">
    <name type="scientific">Caenorhabditis nigoni</name>
    <dbReference type="NCBI Taxonomy" id="1611254"/>
    <lineage>
        <taxon>Eukaryota</taxon>
        <taxon>Metazoa</taxon>
        <taxon>Ecdysozoa</taxon>
        <taxon>Nematoda</taxon>
        <taxon>Chromadorea</taxon>
        <taxon>Rhabditida</taxon>
        <taxon>Rhabditina</taxon>
        <taxon>Rhabditomorpha</taxon>
        <taxon>Rhabditoidea</taxon>
        <taxon>Rhabditidae</taxon>
        <taxon>Peloderinae</taxon>
        <taxon>Caenorhabditis</taxon>
    </lineage>
</organism>
<dbReference type="InterPro" id="IPR002542">
    <property type="entry name" value="T20D4.11-like_dom"/>
</dbReference>
<name>A0A2G5TNL4_9PELO</name>
<feature type="domain" description="T20D4.11-like" evidence="2">
    <location>
        <begin position="27"/>
        <end position="184"/>
    </location>
</feature>
<evidence type="ECO:0000313" key="3">
    <source>
        <dbReference type="EMBL" id="PIC28867.1"/>
    </source>
</evidence>
<dbReference type="EMBL" id="PDUG01000005">
    <property type="protein sequence ID" value="PIC28867.1"/>
    <property type="molecule type" value="Genomic_DNA"/>
</dbReference>
<dbReference type="PANTHER" id="PTHR31897">
    <property type="entry name" value="PROTEIN CBG17011-RELATED"/>
    <property type="match status" value="1"/>
</dbReference>
<accession>A0A2G5TNL4</accession>
<dbReference type="Pfam" id="PF01579">
    <property type="entry name" value="DUF19"/>
    <property type="match status" value="1"/>
</dbReference>
<proteinExistence type="predicted"/>
<evidence type="ECO:0000256" key="1">
    <source>
        <dbReference type="SAM" id="SignalP"/>
    </source>
</evidence>
<comment type="caution">
    <text evidence="3">The sequence shown here is derived from an EMBL/GenBank/DDBJ whole genome shotgun (WGS) entry which is preliminary data.</text>
</comment>
<dbReference type="PANTHER" id="PTHR31897:SF5">
    <property type="entry name" value="DUF19 DOMAIN-CONTAINING PROTEIN"/>
    <property type="match status" value="1"/>
</dbReference>
<dbReference type="AlphaFoldDB" id="A0A2G5TNL4"/>
<reference evidence="4" key="1">
    <citation type="submission" date="2017-10" db="EMBL/GenBank/DDBJ databases">
        <title>Rapid genome shrinkage in a self-fertile nematode reveals novel sperm competition proteins.</title>
        <authorList>
            <person name="Yin D."/>
            <person name="Schwarz E.M."/>
            <person name="Thomas C.G."/>
            <person name="Felde R.L."/>
            <person name="Korf I.F."/>
            <person name="Cutter A.D."/>
            <person name="Schartner C.M."/>
            <person name="Ralston E.J."/>
            <person name="Meyer B.J."/>
            <person name="Haag E.S."/>
        </authorList>
    </citation>
    <scope>NUCLEOTIDE SEQUENCE [LARGE SCALE GENOMIC DNA]</scope>
    <source>
        <strain evidence="4">JU1422</strain>
    </source>
</reference>
<feature type="chain" id="PRO_5013545797" description="T20D4.11-like domain-containing protein" evidence="1">
    <location>
        <begin position="18"/>
        <end position="268"/>
    </location>
</feature>